<organism evidence="1 2">
    <name type="scientific">Tianweitania populi</name>
    <dbReference type="NCBI Taxonomy" id="1607949"/>
    <lineage>
        <taxon>Bacteria</taxon>
        <taxon>Pseudomonadati</taxon>
        <taxon>Pseudomonadota</taxon>
        <taxon>Alphaproteobacteria</taxon>
        <taxon>Hyphomicrobiales</taxon>
        <taxon>Phyllobacteriaceae</taxon>
        <taxon>Tianweitania</taxon>
    </lineage>
</organism>
<reference evidence="1" key="1">
    <citation type="journal article" date="2014" name="Int. J. Syst. Evol. Microbiol.">
        <title>Complete genome sequence of Corynebacterium casei LMG S-19264T (=DSM 44701T), isolated from a smear-ripened cheese.</title>
        <authorList>
            <consortium name="US DOE Joint Genome Institute (JGI-PGF)"/>
            <person name="Walter F."/>
            <person name="Albersmeier A."/>
            <person name="Kalinowski J."/>
            <person name="Ruckert C."/>
        </authorList>
    </citation>
    <scope>NUCLEOTIDE SEQUENCE</scope>
    <source>
        <strain evidence="1">KCTC 42249</strain>
    </source>
</reference>
<proteinExistence type="predicted"/>
<dbReference type="EMBL" id="BMZQ01000003">
    <property type="protein sequence ID" value="GHD21073.1"/>
    <property type="molecule type" value="Genomic_DNA"/>
</dbReference>
<protein>
    <submittedName>
        <fullName evidence="1">Uncharacterized protein</fullName>
    </submittedName>
</protein>
<dbReference type="Proteomes" id="UP000630142">
    <property type="component" value="Unassembled WGS sequence"/>
</dbReference>
<keyword evidence="2" id="KW-1185">Reference proteome</keyword>
<comment type="caution">
    <text evidence="1">The sequence shown here is derived from an EMBL/GenBank/DDBJ whole genome shotgun (WGS) entry which is preliminary data.</text>
</comment>
<name>A0A8J3DUD2_9HYPH</name>
<evidence type="ECO:0000313" key="2">
    <source>
        <dbReference type="Proteomes" id="UP000630142"/>
    </source>
</evidence>
<reference evidence="1" key="2">
    <citation type="submission" date="2020-09" db="EMBL/GenBank/DDBJ databases">
        <authorList>
            <person name="Sun Q."/>
            <person name="Kim S."/>
        </authorList>
    </citation>
    <scope>NUCLEOTIDE SEQUENCE</scope>
    <source>
        <strain evidence="1">KCTC 42249</strain>
    </source>
</reference>
<evidence type="ECO:0000313" key="1">
    <source>
        <dbReference type="EMBL" id="GHD21073.1"/>
    </source>
</evidence>
<accession>A0A8J3DUD2</accession>
<dbReference type="AlphaFoldDB" id="A0A8J3DUD2"/>
<gene>
    <name evidence="1" type="ORF">GCM10016234_34360</name>
</gene>
<dbReference type="RefSeq" id="WP_189506363.1">
    <property type="nucleotide sequence ID" value="NZ_BMZQ01000003.1"/>
</dbReference>
<sequence length="86" mass="9641">MTSRTRQDVVHFATDFTLWGIDMPQPAGTYRVDYDEESIDGASWIAWRNVGTFLHLPAIVAGSATKQMMPVDLADLQSALKKDQQQ</sequence>